<dbReference type="Proteomes" id="UP001304683">
    <property type="component" value="Chromosome"/>
</dbReference>
<accession>A0ABZ0QNL9</accession>
<evidence type="ECO:0000313" key="2">
    <source>
        <dbReference type="EMBL" id="WPD19075.1"/>
    </source>
</evidence>
<sequence>MPAYAELAHCTRRLAAGDLERRYVYILCRERTPHGAVFFYMKSRVETWREGQLAGEDFAVQRLAVRDDEDAARATFRRVTASRAPISPIHLTDILRDLAVLAAERPARWPRTPKVEAPAGAGAGEGRRAPRSSPRRPRPADGASARRRASLPGGWPPARATGRAGKQPEGQRLPGAPGRTPG</sequence>
<feature type="region of interest" description="Disordered" evidence="1">
    <location>
        <begin position="111"/>
        <end position="182"/>
    </location>
</feature>
<dbReference type="RefSeq" id="WP_318750711.1">
    <property type="nucleotide sequence ID" value="NZ_CP132508.1"/>
</dbReference>
<protein>
    <submittedName>
        <fullName evidence="2">Uncharacterized protein</fullName>
    </submittedName>
</protein>
<reference evidence="2 3" key="1">
    <citation type="submission" date="2023-08" db="EMBL/GenBank/DDBJ databases">
        <title>Genome sequence of Thermaerobacter compostii strain Ins1, a spore-forming filamentous bacterium isolated from a deep geothermal reservoir.</title>
        <authorList>
            <person name="Bregnard D."/>
            <person name="Gonzalez D."/>
            <person name="Junier P."/>
        </authorList>
    </citation>
    <scope>NUCLEOTIDE SEQUENCE [LARGE SCALE GENOMIC DNA]</scope>
    <source>
        <strain evidence="2 3">Ins1</strain>
    </source>
</reference>
<name>A0ABZ0QNL9_9FIRM</name>
<dbReference type="EMBL" id="CP132508">
    <property type="protein sequence ID" value="WPD19075.1"/>
    <property type="molecule type" value="Genomic_DNA"/>
</dbReference>
<organism evidence="2 3">
    <name type="scientific">Thermaerobacter composti</name>
    <dbReference type="NCBI Taxonomy" id="554949"/>
    <lineage>
        <taxon>Bacteria</taxon>
        <taxon>Bacillati</taxon>
        <taxon>Bacillota</taxon>
        <taxon>Clostridia</taxon>
        <taxon>Eubacteriales</taxon>
        <taxon>Clostridiales Family XVII. Incertae Sedis</taxon>
        <taxon>Thermaerobacter</taxon>
    </lineage>
</organism>
<evidence type="ECO:0000313" key="3">
    <source>
        <dbReference type="Proteomes" id="UP001304683"/>
    </source>
</evidence>
<gene>
    <name evidence="2" type="ORF">Q5761_12155</name>
</gene>
<proteinExistence type="predicted"/>
<keyword evidence="3" id="KW-1185">Reference proteome</keyword>
<evidence type="ECO:0000256" key="1">
    <source>
        <dbReference type="SAM" id="MobiDB-lite"/>
    </source>
</evidence>